<keyword evidence="5 9" id="KW-0227">DNA damage</keyword>
<evidence type="ECO:0000256" key="4">
    <source>
        <dbReference type="ARBA" id="ARBA00022741"/>
    </source>
</evidence>
<evidence type="ECO:0000256" key="8">
    <source>
        <dbReference type="ARBA" id="ARBA00033408"/>
    </source>
</evidence>
<proteinExistence type="inferred from homology"/>
<gene>
    <name evidence="12" type="primary">recN</name>
    <name evidence="12" type="ORF">EQU50_05870</name>
</gene>
<feature type="coiled-coil region" evidence="10">
    <location>
        <begin position="268"/>
        <end position="295"/>
    </location>
</feature>
<dbReference type="GO" id="GO:0043590">
    <property type="term" value="C:bacterial nucleoid"/>
    <property type="evidence" value="ECO:0007669"/>
    <property type="project" value="TreeGrafter"/>
</dbReference>
<comment type="caution">
    <text evidence="12">The sequence shown here is derived from an EMBL/GenBank/DDBJ whole genome shotgun (WGS) entry which is preliminary data.</text>
</comment>
<keyword evidence="10" id="KW-0175">Coiled coil</keyword>
<dbReference type="GO" id="GO:0006281">
    <property type="term" value="P:DNA repair"/>
    <property type="evidence" value="ECO:0007669"/>
    <property type="project" value="UniProtKB-KW"/>
</dbReference>
<dbReference type="GO" id="GO:0009432">
    <property type="term" value="P:SOS response"/>
    <property type="evidence" value="ECO:0007669"/>
    <property type="project" value="TreeGrafter"/>
</dbReference>
<evidence type="ECO:0000256" key="7">
    <source>
        <dbReference type="ARBA" id="ARBA00023204"/>
    </source>
</evidence>
<evidence type="ECO:0000256" key="2">
    <source>
        <dbReference type="ARBA" id="ARBA00009441"/>
    </source>
</evidence>
<evidence type="ECO:0000259" key="11">
    <source>
        <dbReference type="Pfam" id="PF02463"/>
    </source>
</evidence>
<evidence type="ECO:0000256" key="5">
    <source>
        <dbReference type="ARBA" id="ARBA00022763"/>
    </source>
</evidence>
<keyword evidence="13" id="KW-1185">Reference proteome</keyword>
<keyword evidence="6" id="KW-0067">ATP-binding</keyword>
<reference evidence="12 13" key="1">
    <citation type="submission" date="2018-10" db="EMBL/GenBank/DDBJ databases">
        <title>An updated phylogeny of the Alphaproteobacteria reveals that the parasitic Rickettsiales and Holosporales have independent origins.</title>
        <authorList>
            <person name="Munoz-Gomez S.A."/>
            <person name="Hess S."/>
            <person name="Burger G."/>
            <person name="Lang B.F."/>
            <person name="Susko E."/>
            <person name="Slamovits C.H."/>
            <person name="Roger A.J."/>
        </authorList>
    </citation>
    <scope>NUCLEOTIDE SEQUENCE [LARGE SCALE GENOMIC DNA]</scope>
    <source>
        <strain evidence="12">HOLO01</strain>
    </source>
</reference>
<comment type="function">
    <text evidence="1 9">May be involved in recombinational repair of damaged DNA.</text>
</comment>
<dbReference type="InterPro" id="IPR004604">
    <property type="entry name" value="DNA_recomb/repair_RecN"/>
</dbReference>
<dbReference type="CDD" id="cd03241">
    <property type="entry name" value="ABC_RecN"/>
    <property type="match status" value="2"/>
</dbReference>
<evidence type="ECO:0000256" key="6">
    <source>
        <dbReference type="ARBA" id="ARBA00022840"/>
    </source>
</evidence>
<dbReference type="Gene3D" id="3.40.50.300">
    <property type="entry name" value="P-loop containing nucleotide triphosphate hydrolases"/>
    <property type="match status" value="2"/>
</dbReference>
<keyword evidence="4" id="KW-0547">Nucleotide-binding</keyword>
<dbReference type="GO" id="GO:0005524">
    <property type="term" value="F:ATP binding"/>
    <property type="evidence" value="ECO:0007669"/>
    <property type="project" value="UniProtKB-KW"/>
</dbReference>
<evidence type="ECO:0000256" key="10">
    <source>
        <dbReference type="SAM" id="Coils"/>
    </source>
</evidence>
<evidence type="ECO:0000313" key="13">
    <source>
        <dbReference type="Proteomes" id="UP000293550"/>
    </source>
</evidence>
<dbReference type="SUPFAM" id="SSF52540">
    <property type="entry name" value="P-loop containing nucleoside triphosphate hydrolases"/>
    <property type="match status" value="2"/>
</dbReference>
<feature type="domain" description="RecF/RecN/SMC N-terminal" evidence="11">
    <location>
        <begin position="14"/>
        <end position="510"/>
    </location>
</feature>
<dbReference type="NCBIfam" id="TIGR00634">
    <property type="entry name" value="recN"/>
    <property type="match status" value="1"/>
</dbReference>
<dbReference type="PANTHER" id="PTHR11059">
    <property type="entry name" value="DNA REPAIR PROTEIN RECN"/>
    <property type="match status" value="1"/>
</dbReference>
<dbReference type="PIRSF" id="PIRSF003128">
    <property type="entry name" value="RecN"/>
    <property type="match status" value="1"/>
</dbReference>
<dbReference type="Pfam" id="PF02463">
    <property type="entry name" value="SMC_N"/>
    <property type="match status" value="1"/>
</dbReference>
<organism evidence="12 13">
    <name type="scientific">Candidatus Finniella inopinata</name>
    <dbReference type="NCBI Taxonomy" id="1696036"/>
    <lineage>
        <taxon>Bacteria</taxon>
        <taxon>Pseudomonadati</taxon>
        <taxon>Pseudomonadota</taxon>
        <taxon>Alphaproteobacteria</taxon>
        <taxon>Holosporales</taxon>
        <taxon>Candidatus Paracaedibacteraceae</taxon>
        <taxon>Candidatus Finniella</taxon>
    </lineage>
</organism>
<name>A0A4V2DZR3_9PROT</name>
<protein>
    <recommendedName>
        <fullName evidence="3 9">DNA repair protein RecN</fullName>
    </recommendedName>
    <alternativeName>
        <fullName evidence="8 9">Recombination protein N</fullName>
    </alternativeName>
</protein>
<evidence type="ECO:0000256" key="1">
    <source>
        <dbReference type="ARBA" id="ARBA00003618"/>
    </source>
</evidence>
<dbReference type="GO" id="GO:0006310">
    <property type="term" value="P:DNA recombination"/>
    <property type="evidence" value="ECO:0007669"/>
    <property type="project" value="InterPro"/>
</dbReference>
<dbReference type="PANTHER" id="PTHR11059:SF0">
    <property type="entry name" value="DNA REPAIR PROTEIN RECN"/>
    <property type="match status" value="1"/>
</dbReference>
<dbReference type="InterPro" id="IPR003395">
    <property type="entry name" value="RecF/RecN/SMC_N"/>
</dbReference>
<dbReference type="OrthoDB" id="9806954at2"/>
<sequence length="561" mass="61254">MLTSLSIRDVVLIDRLELSFQGGFSVLTGETGAGKSILLDSLGLALGMRGELGLIRHGAEQAVVTAEFDLQSLSADHPVWNLLAESGLQSETPALILRRILHRTDRSKAFVNDQPVAIRTLRDIGNVLLEIHNQFDRLFDVGLHQQLLDRFCIALDPLVAGFLETIKNTYGDWKTAQQNLAAYQTGHQQGLQQKAFHTQVVADLSPLKLIPQEEDSLLDKRQNLAQYGKISNAVQQALDGFYQADLVTSLTNIQKILERANSIDSAQLKETTQALNRALIEIQEAEALLKTLHSQDQDSVQMLEQVDERLHLLRGFSRRYATPVNDLHAFWQTSQEILDQQEQAADHLKTYQMAVDQTWHLYESACQVLTVARQKAAHQLEKAVVAELPDLKLASAVFKVGIQPCAPTSVGLDKIEFLIATNPGQAPASLNKVASGGELSRLMLALKVVLTGQGGLATIVFDEVDTGVGGAVAAAIGQRLAKLASQVQVLAITHLPQVAACASNHYCVHKKTAEDGNQTTVDFLSPKERIEELARMVSGSSITPEALAMAQRLLDASVGFP</sequence>
<evidence type="ECO:0000313" key="12">
    <source>
        <dbReference type="EMBL" id="RZI45957.1"/>
    </source>
</evidence>
<dbReference type="AlphaFoldDB" id="A0A4V2DZR3"/>
<accession>A0A4V2DZR3</accession>
<keyword evidence="7 9" id="KW-0234">DNA repair</keyword>
<dbReference type="Proteomes" id="UP000293550">
    <property type="component" value="Unassembled WGS sequence"/>
</dbReference>
<dbReference type="InterPro" id="IPR027417">
    <property type="entry name" value="P-loop_NTPase"/>
</dbReference>
<comment type="similarity">
    <text evidence="2 9">Belongs to the RecN family.</text>
</comment>
<evidence type="ECO:0000256" key="9">
    <source>
        <dbReference type="PIRNR" id="PIRNR003128"/>
    </source>
</evidence>
<dbReference type="RefSeq" id="WP_130154205.1">
    <property type="nucleotide sequence ID" value="NZ_SCFB01000006.1"/>
</dbReference>
<dbReference type="EMBL" id="SCFB01000006">
    <property type="protein sequence ID" value="RZI45957.1"/>
    <property type="molecule type" value="Genomic_DNA"/>
</dbReference>
<evidence type="ECO:0000256" key="3">
    <source>
        <dbReference type="ARBA" id="ARBA00021315"/>
    </source>
</evidence>